<evidence type="ECO:0000313" key="2">
    <source>
        <dbReference type="EMBL" id="EFX83041.1"/>
    </source>
</evidence>
<protein>
    <submittedName>
        <fullName evidence="2">Uncharacterized protein</fullName>
    </submittedName>
</protein>
<evidence type="ECO:0000313" key="3">
    <source>
        <dbReference type="Proteomes" id="UP000000305"/>
    </source>
</evidence>
<feature type="region of interest" description="Disordered" evidence="1">
    <location>
        <begin position="195"/>
        <end position="221"/>
    </location>
</feature>
<name>E9GBZ2_DAPPU</name>
<sequence length="221" mass="25486">MESLCFLFECLSLSKKRKRTCEYEDEGIRHRRPKRFSLTKTSESNVIGLQNIREKIRLERSDGLPEMDAGVTPLLKGNEMEVDEDVEEIGRNLPRDKSNNRQRRIATNPEPNQHLSVRNTNRFKTLPTGSNGKGHQTRQPDRGNCLKNLLVVNLSDRGRIVELTGIGSKPNVTAEERKDLRSLLDLKRKEKVEGVQQDLRSFLDSRRRGKFPHSNKPPEYL</sequence>
<feature type="region of interest" description="Disordered" evidence="1">
    <location>
        <begin position="86"/>
        <end position="142"/>
    </location>
</feature>
<feature type="compositionally biased region" description="Polar residues" evidence="1">
    <location>
        <begin position="109"/>
        <end position="134"/>
    </location>
</feature>
<organism evidence="2 3">
    <name type="scientific">Daphnia pulex</name>
    <name type="common">Water flea</name>
    <dbReference type="NCBI Taxonomy" id="6669"/>
    <lineage>
        <taxon>Eukaryota</taxon>
        <taxon>Metazoa</taxon>
        <taxon>Ecdysozoa</taxon>
        <taxon>Arthropoda</taxon>
        <taxon>Crustacea</taxon>
        <taxon>Branchiopoda</taxon>
        <taxon>Diplostraca</taxon>
        <taxon>Cladocera</taxon>
        <taxon>Anomopoda</taxon>
        <taxon>Daphniidae</taxon>
        <taxon>Daphnia</taxon>
    </lineage>
</organism>
<keyword evidence="3" id="KW-1185">Reference proteome</keyword>
<evidence type="ECO:0000256" key="1">
    <source>
        <dbReference type="SAM" id="MobiDB-lite"/>
    </source>
</evidence>
<dbReference type="InParanoid" id="E9GBZ2"/>
<dbReference type="KEGG" id="dpx:DAPPUDRAFT_101017"/>
<dbReference type="HOGENOM" id="CLU_121118_0_0_1"/>
<dbReference type="EMBL" id="GL732538">
    <property type="protein sequence ID" value="EFX83041.1"/>
    <property type="molecule type" value="Genomic_DNA"/>
</dbReference>
<proteinExistence type="predicted"/>
<dbReference type="Proteomes" id="UP000000305">
    <property type="component" value="Unassembled WGS sequence"/>
</dbReference>
<reference evidence="2 3" key="1">
    <citation type="journal article" date="2011" name="Science">
        <title>The ecoresponsive genome of Daphnia pulex.</title>
        <authorList>
            <person name="Colbourne J.K."/>
            <person name="Pfrender M.E."/>
            <person name="Gilbert D."/>
            <person name="Thomas W.K."/>
            <person name="Tucker A."/>
            <person name="Oakley T.H."/>
            <person name="Tokishita S."/>
            <person name="Aerts A."/>
            <person name="Arnold G.J."/>
            <person name="Basu M.K."/>
            <person name="Bauer D.J."/>
            <person name="Caceres C.E."/>
            <person name="Carmel L."/>
            <person name="Casola C."/>
            <person name="Choi J.H."/>
            <person name="Detter J.C."/>
            <person name="Dong Q."/>
            <person name="Dusheyko S."/>
            <person name="Eads B.D."/>
            <person name="Frohlich T."/>
            <person name="Geiler-Samerotte K.A."/>
            <person name="Gerlach D."/>
            <person name="Hatcher P."/>
            <person name="Jogdeo S."/>
            <person name="Krijgsveld J."/>
            <person name="Kriventseva E.V."/>
            <person name="Kultz D."/>
            <person name="Laforsch C."/>
            <person name="Lindquist E."/>
            <person name="Lopez J."/>
            <person name="Manak J.R."/>
            <person name="Muller J."/>
            <person name="Pangilinan J."/>
            <person name="Patwardhan R.P."/>
            <person name="Pitluck S."/>
            <person name="Pritham E.J."/>
            <person name="Rechtsteiner A."/>
            <person name="Rho M."/>
            <person name="Rogozin I.B."/>
            <person name="Sakarya O."/>
            <person name="Salamov A."/>
            <person name="Schaack S."/>
            <person name="Shapiro H."/>
            <person name="Shiga Y."/>
            <person name="Skalitzky C."/>
            <person name="Smith Z."/>
            <person name="Souvorov A."/>
            <person name="Sung W."/>
            <person name="Tang Z."/>
            <person name="Tsuchiya D."/>
            <person name="Tu H."/>
            <person name="Vos H."/>
            <person name="Wang M."/>
            <person name="Wolf Y.I."/>
            <person name="Yamagata H."/>
            <person name="Yamada T."/>
            <person name="Ye Y."/>
            <person name="Shaw J.R."/>
            <person name="Andrews J."/>
            <person name="Crease T.J."/>
            <person name="Tang H."/>
            <person name="Lucas S.M."/>
            <person name="Robertson H.M."/>
            <person name="Bork P."/>
            <person name="Koonin E.V."/>
            <person name="Zdobnov E.M."/>
            <person name="Grigoriev I.V."/>
            <person name="Lynch M."/>
            <person name="Boore J.L."/>
        </authorList>
    </citation>
    <scope>NUCLEOTIDE SEQUENCE [LARGE SCALE GENOMIC DNA]</scope>
</reference>
<dbReference type="AlphaFoldDB" id="E9GBZ2"/>
<accession>E9GBZ2</accession>
<feature type="compositionally biased region" description="Basic and acidic residues" evidence="1">
    <location>
        <begin position="88"/>
        <end position="99"/>
    </location>
</feature>
<gene>
    <name evidence="2" type="ORF">DAPPUDRAFT_101017</name>
</gene>
<dbReference type="PhylomeDB" id="E9GBZ2"/>